<dbReference type="PANTHER" id="PTHR35149">
    <property type="entry name" value="SLL5132 PROTEIN"/>
    <property type="match status" value="1"/>
</dbReference>
<dbReference type="Proteomes" id="UP001258315">
    <property type="component" value="Unassembled WGS sequence"/>
</dbReference>
<dbReference type="RefSeq" id="WP_311952997.1">
    <property type="nucleotide sequence ID" value="NZ_JAVLVU010000001.1"/>
</dbReference>
<sequence>MKITCIDKEIRKVFETGYYHIPRFQRPYSWEKDQVLEFWSDSVIDSEADYFIGSIVVYTKSGGELFGVVDGQQRLTTITMILCALRDFYVKEGFQNLANGVHVLIEKTNLEDENQFVLQTETSYPYFQEHIQKFDEPETLVNFGYEEINLKNAFAQITNFIKETIQLIKNDKQLDKSQKTEATKLKLNEIRDKI</sequence>
<proteinExistence type="predicted"/>
<reference evidence="3" key="1">
    <citation type="submission" date="2023-07" db="EMBL/GenBank/DDBJ databases">
        <title>Functional and genomic diversity of the sorghum phyllosphere microbiome.</title>
        <authorList>
            <person name="Shade A."/>
        </authorList>
    </citation>
    <scope>NUCLEOTIDE SEQUENCE [LARGE SCALE GENOMIC DNA]</scope>
    <source>
        <strain evidence="3">SORGH_AS_0422</strain>
    </source>
</reference>
<accession>A0ABU3GZB6</accession>
<evidence type="ECO:0000259" key="1">
    <source>
        <dbReference type="Pfam" id="PF03235"/>
    </source>
</evidence>
<dbReference type="Pfam" id="PF03235">
    <property type="entry name" value="GmrSD_N"/>
    <property type="match status" value="1"/>
</dbReference>
<organism evidence="2 3">
    <name type="scientific">Mucilaginibacter terrae</name>
    <dbReference type="NCBI Taxonomy" id="1955052"/>
    <lineage>
        <taxon>Bacteria</taxon>
        <taxon>Pseudomonadati</taxon>
        <taxon>Bacteroidota</taxon>
        <taxon>Sphingobacteriia</taxon>
        <taxon>Sphingobacteriales</taxon>
        <taxon>Sphingobacteriaceae</taxon>
        <taxon>Mucilaginibacter</taxon>
    </lineage>
</organism>
<evidence type="ECO:0000313" key="2">
    <source>
        <dbReference type="EMBL" id="MDT3405010.1"/>
    </source>
</evidence>
<dbReference type="EMBL" id="JAVLVU010000001">
    <property type="protein sequence ID" value="MDT3405010.1"/>
    <property type="molecule type" value="Genomic_DNA"/>
</dbReference>
<name>A0ABU3GZB6_9SPHI</name>
<feature type="domain" description="GmrSD restriction endonucleases N-terminal" evidence="1">
    <location>
        <begin position="16"/>
        <end position="170"/>
    </location>
</feature>
<gene>
    <name evidence="2" type="ORF">QE417_004082</name>
</gene>
<protein>
    <submittedName>
        <fullName evidence="2">Uncharacterized protein with ParB-like and HNH nuclease domain</fullName>
    </submittedName>
</protein>
<keyword evidence="3" id="KW-1185">Reference proteome</keyword>
<dbReference type="InterPro" id="IPR004919">
    <property type="entry name" value="GmrSD_N"/>
</dbReference>
<dbReference type="PANTHER" id="PTHR35149:SF2">
    <property type="entry name" value="DUF262 DOMAIN-CONTAINING PROTEIN"/>
    <property type="match status" value="1"/>
</dbReference>
<comment type="caution">
    <text evidence="2">The sequence shown here is derived from an EMBL/GenBank/DDBJ whole genome shotgun (WGS) entry which is preliminary data.</text>
</comment>
<evidence type="ECO:0000313" key="3">
    <source>
        <dbReference type="Proteomes" id="UP001258315"/>
    </source>
</evidence>